<dbReference type="AlphaFoldDB" id="A0A4Y2R5Y1"/>
<proteinExistence type="predicted"/>
<dbReference type="Proteomes" id="UP000499080">
    <property type="component" value="Unassembled WGS sequence"/>
</dbReference>
<evidence type="ECO:0000313" key="2">
    <source>
        <dbReference type="Proteomes" id="UP000499080"/>
    </source>
</evidence>
<evidence type="ECO:0000313" key="1">
    <source>
        <dbReference type="EMBL" id="GBN71061.1"/>
    </source>
</evidence>
<gene>
    <name evidence="1" type="ORF">AVEN_233080_1</name>
</gene>
<dbReference type="EMBL" id="BGPR01015903">
    <property type="protein sequence ID" value="GBN71061.1"/>
    <property type="molecule type" value="Genomic_DNA"/>
</dbReference>
<protein>
    <submittedName>
        <fullName evidence="1">Uncharacterized protein</fullName>
    </submittedName>
</protein>
<sequence>MLKNDGFVLEPFEVRDEPLRVDHEFCEYHFINNSKRCIIVQHQWIMKMTRTTPPILCSTPAGGRLTHYVRFSVQHAHIHGGSLEELGFEPGVLRHRK</sequence>
<keyword evidence="2" id="KW-1185">Reference proteome</keyword>
<reference evidence="1 2" key="1">
    <citation type="journal article" date="2019" name="Sci. Rep.">
        <title>Orb-weaving spider Araneus ventricosus genome elucidates the spidroin gene catalogue.</title>
        <authorList>
            <person name="Kono N."/>
            <person name="Nakamura H."/>
            <person name="Ohtoshi R."/>
            <person name="Moran D.A.P."/>
            <person name="Shinohara A."/>
            <person name="Yoshida Y."/>
            <person name="Fujiwara M."/>
            <person name="Mori M."/>
            <person name="Tomita M."/>
            <person name="Arakawa K."/>
        </authorList>
    </citation>
    <scope>NUCLEOTIDE SEQUENCE [LARGE SCALE GENOMIC DNA]</scope>
</reference>
<comment type="caution">
    <text evidence="1">The sequence shown here is derived from an EMBL/GenBank/DDBJ whole genome shotgun (WGS) entry which is preliminary data.</text>
</comment>
<accession>A0A4Y2R5Y1</accession>
<name>A0A4Y2R5Y1_ARAVE</name>
<organism evidence="1 2">
    <name type="scientific">Araneus ventricosus</name>
    <name type="common">Orbweaver spider</name>
    <name type="synonym">Epeira ventricosa</name>
    <dbReference type="NCBI Taxonomy" id="182803"/>
    <lineage>
        <taxon>Eukaryota</taxon>
        <taxon>Metazoa</taxon>
        <taxon>Ecdysozoa</taxon>
        <taxon>Arthropoda</taxon>
        <taxon>Chelicerata</taxon>
        <taxon>Arachnida</taxon>
        <taxon>Araneae</taxon>
        <taxon>Araneomorphae</taxon>
        <taxon>Entelegynae</taxon>
        <taxon>Araneoidea</taxon>
        <taxon>Araneidae</taxon>
        <taxon>Araneus</taxon>
    </lineage>
</organism>